<comment type="subcellular location">
    <subcellularLocation>
        <location evidence="1 6">Membrane</location>
        <topology evidence="1 6">Multi-pass membrane protein</topology>
    </subcellularLocation>
</comment>
<reference evidence="8 9" key="1">
    <citation type="submission" date="2021-07" db="EMBL/GenBank/DDBJ databases">
        <title>The Aristolochia fimbriata genome: insights into angiosperm evolution, floral development and chemical biosynthesis.</title>
        <authorList>
            <person name="Jiao Y."/>
        </authorList>
    </citation>
    <scope>NUCLEOTIDE SEQUENCE [LARGE SCALE GENOMIC DNA]</scope>
    <source>
        <strain evidence="8">IBCAS-2021</strain>
        <tissue evidence="8">Leaf</tissue>
    </source>
</reference>
<sequence length="341" mass="36724">MAKYVMSFDSDGAALEQLYVVAGLIAVQVILAVYGVLIYGILATGLSLFVLIFYGSLVSFVLLLPFSFCCERSKWPRRFSPTLLAQLLFISFGGVTAFQSLMLLGIRNTSPAIASAMPNLAPGIIFTIAWIFGFEKVSLRCTYSRVKIMGTIVCLGGALMMSFLQGSTLPHGLSPDADKTLGCIYLLSAVVLLACVMILQTAALKELPAPVTMCAITSLMGALLTGLVQLLREGKLDLKSDLLPLSSLIFYALAGGAVNGLCVVFQTWAVKKRGPVLVSMFSPIGTVCSLIVSAMTLGERITLGSLLGMFFMFMGLYFVLWAKNGEEYIPEDQEKEKPLLG</sequence>
<feature type="transmembrane region" description="Helical" evidence="6">
    <location>
        <begin position="82"/>
        <end position="106"/>
    </location>
</feature>
<dbReference type="PANTHER" id="PTHR31218">
    <property type="entry name" value="WAT1-RELATED PROTEIN"/>
    <property type="match status" value="1"/>
</dbReference>
<accession>A0AAV7EUJ5</accession>
<protein>
    <recommendedName>
        <fullName evidence="6">WAT1-related protein</fullName>
    </recommendedName>
</protein>
<gene>
    <name evidence="8" type="ORF">H6P81_005213</name>
</gene>
<evidence type="ECO:0000313" key="9">
    <source>
        <dbReference type="Proteomes" id="UP000825729"/>
    </source>
</evidence>
<dbReference type="AlphaFoldDB" id="A0AAV7EUJ5"/>
<evidence type="ECO:0000259" key="7">
    <source>
        <dbReference type="Pfam" id="PF00892"/>
    </source>
</evidence>
<feature type="transmembrane region" description="Helical" evidence="6">
    <location>
        <begin position="112"/>
        <end position="134"/>
    </location>
</feature>
<keyword evidence="9" id="KW-1185">Reference proteome</keyword>
<dbReference type="EMBL" id="JAINDJ010000003">
    <property type="protein sequence ID" value="KAG9452309.1"/>
    <property type="molecule type" value="Genomic_DNA"/>
</dbReference>
<feature type="transmembrane region" description="Helical" evidence="6">
    <location>
        <begin position="248"/>
        <end position="269"/>
    </location>
</feature>
<feature type="transmembrane region" description="Helical" evidence="6">
    <location>
        <begin position="146"/>
        <end position="164"/>
    </location>
</feature>
<feature type="transmembrane region" description="Helical" evidence="6">
    <location>
        <begin position="184"/>
        <end position="204"/>
    </location>
</feature>
<dbReference type="Proteomes" id="UP000825729">
    <property type="component" value="Unassembled WGS sequence"/>
</dbReference>
<keyword evidence="3 6" id="KW-0812">Transmembrane</keyword>
<feature type="domain" description="EamA" evidence="7">
    <location>
        <begin position="181"/>
        <end position="320"/>
    </location>
</feature>
<evidence type="ECO:0000256" key="1">
    <source>
        <dbReference type="ARBA" id="ARBA00004141"/>
    </source>
</evidence>
<dbReference type="GO" id="GO:0016020">
    <property type="term" value="C:membrane"/>
    <property type="evidence" value="ECO:0007669"/>
    <property type="project" value="UniProtKB-SubCell"/>
</dbReference>
<evidence type="ECO:0000256" key="4">
    <source>
        <dbReference type="ARBA" id="ARBA00022989"/>
    </source>
</evidence>
<feature type="transmembrane region" description="Helical" evidence="6">
    <location>
        <begin position="20"/>
        <end position="42"/>
    </location>
</feature>
<evidence type="ECO:0000256" key="3">
    <source>
        <dbReference type="ARBA" id="ARBA00022692"/>
    </source>
</evidence>
<feature type="transmembrane region" description="Helical" evidence="6">
    <location>
        <begin position="276"/>
        <end position="295"/>
    </location>
</feature>
<dbReference type="InterPro" id="IPR037185">
    <property type="entry name" value="EmrE-like"/>
</dbReference>
<keyword evidence="4 6" id="KW-1133">Transmembrane helix</keyword>
<evidence type="ECO:0000256" key="6">
    <source>
        <dbReference type="RuleBase" id="RU363077"/>
    </source>
</evidence>
<dbReference type="GO" id="GO:0022857">
    <property type="term" value="F:transmembrane transporter activity"/>
    <property type="evidence" value="ECO:0007669"/>
    <property type="project" value="InterPro"/>
</dbReference>
<name>A0AAV7EUJ5_ARIFI</name>
<feature type="transmembrane region" description="Helical" evidence="6">
    <location>
        <begin position="301"/>
        <end position="320"/>
    </location>
</feature>
<keyword evidence="5 6" id="KW-0472">Membrane</keyword>
<organism evidence="8 9">
    <name type="scientific">Aristolochia fimbriata</name>
    <name type="common">White veined hardy Dutchman's pipe vine</name>
    <dbReference type="NCBI Taxonomy" id="158543"/>
    <lineage>
        <taxon>Eukaryota</taxon>
        <taxon>Viridiplantae</taxon>
        <taxon>Streptophyta</taxon>
        <taxon>Embryophyta</taxon>
        <taxon>Tracheophyta</taxon>
        <taxon>Spermatophyta</taxon>
        <taxon>Magnoliopsida</taxon>
        <taxon>Magnoliidae</taxon>
        <taxon>Piperales</taxon>
        <taxon>Aristolochiaceae</taxon>
        <taxon>Aristolochia</taxon>
    </lineage>
</organism>
<feature type="domain" description="EamA" evidence="7">
    <location>
        <begin position="23"/>
        <end position="162"/>
    </location>
</feature>
<comment type="similarity">
    <text evidence="2 6">Belongs to the drug/metabolite transporter (DMT) superfamily. Plant drug/metabolite exporter (P-DME) (TC 2.A.7.4) family.</text>
</comment>
<feature type="transmembrane region" description="Helical" evidence="6">
    <location>
        <begin position="48"/>
        <end position="70"/>
    </location>
</feature>
<proteinExistence type="inferred from homology"/>
<dbReference type="Pfam" id="PF00892">
    <property type="entry name" value="EamA"/>
    <property type="match status" value="2"/>
</dbReference>
<dbReference type="InterPro" id="IPR000620">
    <property type="entry name" value="EamA_dom"/>
</dbReference>
<evidence type="ECO:0000256" key="2">
    <source>
        <dbReference type="ARBA" id="ARBA00007635"/>
    </source>
</evidence>
<comment type="caution">
    <text evidence="8">The sequence shown here is derived from an EMBL/GenBank/DDBJ whole genome shotgun (WGS) entry which is preliminary data.</text>
</comment>
<feature type="transmembrane region" description="Helical" evidence="6">
    <location>
        <begin position="211"/>
        <end position="228"/>
    </location>
</feature>
<evidence type="ECO:0000256" key="5">
    <source>
        <dbReference type="ARBA" id="ARBA00023136"/>
    </source>
</evidence>
<dbReference type="SUPFAM" id="SSF103481">
    <property type="entry name" value="Multidrug resistance efflux transporter EmrE"/>
    <property type="match status" value="2"/>
</dbReference>
<dbReference type="InterPro" id="IPR030184">
    <property type="entry name" value="WAT1-related"/>
</dbReference>
<evidence type="ECO:0000313" key="8">
    <source>
        <dbReference type="EMBL" id="KAG9452309.1"/>
    </source>
</evidence>